<feature type="domain" description="ABC transmembrane type-1" evidence="7">
    <location>
        <begin position="16"/>
        <end position="197"/>
    </location>
</feature>
<evidence type="ECO:0000256" key="4">
    <source>
        <dbReference type="ARBA" id="ARBA00022989"/>
    </source>
</evidence>
<evidence type="ECO:0000256" key="1">
    <source>
        <dbReference type="ARBA" id="ARBA00004141"/>
    </source>
</evidence>
<keyword evidence="4 6" id="KW-1133">Transmembrane helix</keyword>
<dbReference type="GO" id="GO:0005886">
    <property type="term" value="C:plasma membrane"/>
    <property type="evidence" value="ECO:0007669"/>
    <property type="project" value="UniProtKB-SubCell"/>
</dbReference>
<evidence type="ECO:0000256" key="5">
    <source>
        <dbReference type="ARBA" id="ARBA00023136"/>
    </source>
</evidence>
<dbReference type="EMBL" id="JACONZ010000003">
    <property type="protein sequence ID" value="MBC5581705.1"/>
    <property type="molecule type" value="Genomic_DNA"/>
</dbReference>
<comment type="subcellular location">
    <subcellularLocation>
        <location evidence="6">Cell membrane</location>
        <topology evidence="6">Multi-pass membrane protein</topology>
    </subcellularLocation>
    <subcellularLocation>
        <location evidence="1">Membrane</location>
        <topology evidence="1">Multi-pass membrane protein</topology>
    </subcellularLocation>
</comment>
<dbReference type="GO" id="GO:0031460">
    <property type="term" value="P:glycine betaine transport"/>
    <property type="evidence" value="ECO:0007669"/>
    <property type="project" value="TreeGrafter"/>
</dbReference>
<dbReference type="SUPFAM" id="SSF161098">
    <property type="entry name" value="MetI-like"/>
    <property type="match status" value="1"/>
</dbReference>
<name>A0A923L160_9FIRM</name>
<proteinExistence type="inferred from homology"/>
<keyword evidence="3 6" id="KW-0812">Transmembrane</keyword>
<dbReference type="Gene3D" id="1.10.3720.10">
    <property type="entry name" value="MetI-like"/>
    <property type="match status" value="1"/>
</dbReference>
<feature type="transmembrane region" description="Helical" evidence="6">
    <location>
        <begin position="79"/>
        <end position="97"/>
    </location>
</feature>
<evidence type="ECO:0000256" key="6">
    <source>
        <dbReference type="RuleBase" id="RU363032"/>
    </source>
</evidence>
<dbReference type="CDD" id="cd06261">
    <property type="entry name" value="TM_PBP2"/>
    <property type="match status" value="1"/>
</dbReference>
<dbReference type="InterPro" id="IPR051204">
    <property type="entry name" value="ABC_transp_perm/SBD"/>
</dbReference>
<dbReference type="GO" id="GO:0055085">
    <property type="term" value="P:transmembrane transport"/>
    <property type="evidence" value="ECO:0007669"/>
    <property type="project" value="InterPro"/>
</dbReference>
<dbReference type="Proteomes" id="UP000659630">
    <property type="component" value="Unassembled WGS sequence"/>
</dbReference>
<evidence type="ECO:0000313" key="9">
    <source>
        <dbReference type="Proteomes" id="UP000659630"/>
    </source>
</evidence>
<evidence type="ECO:0000256" key="2">
    <source>
        <dbReference type="ARBA" id="ARBA00022448"/>
    </source>
</evidence>
<protein>
    <submittedName>
        <fullName evidence="8">ABC transporter permease subunit</fullName>
    </submittedName>
</protein>
<comment type="similarity">
    <text evidence="6">Belongs to the binding-protein-dependent transport system permease family.</text>
</comment>
<dbReference type="PANTHER" id="PTHR30177:SF4">
    <property type="entry name" value="OSMOPROTECTANT IMPORT PERMEASE PROTEIN OSMW"/>
    <property type="match status" value="1"/>
</dbReference>
<keyword evidence="5 6" id="KW-0472">Membrane</keyword>
<feature type="transmembrane region" description="Helical" evidence="6">
    <location>
        <begin position="142"/>
        <end position="165"/>
    </location>
</feature>
<dbReference type="InterPro" id="IPR035906">
    <property type="entry name" value="MetI-like_sf"/>
</dbReference>
<accession>A0A923L160</accession>
<evidence type="ECO:0000313" key="8">
    <source>
        <dbReference type="EMBL" id="MBC5581705.1"/>
    </source>
</evidence>
<feature type="transmembrane region" description="Helical" evidence="6">
    <location>
        <begin position="54"/>
        <end position="73"/>
    </location>
</feature>
<reference evidence="8" key="1">
    <citation type="submission" date="2020-08" db="EMBL/GenBank/DDBJ databases">
        <title>Genome public.</title>
        <authorList>
            <person name="Liu C."/>
            <person name="Sun Q."/>
        </authorList>
    </citation>
    <scope>NUCLEOTIDE SEQUENCE</scope>
    <source>
        <strain evidence="8">BX8</strain>
    </source>
</reference>
<comment type="caution">
    <text evidence="8">The sequence shown here is derived from an EMBL/GenBank/DDBJ whole genome shotgun (WGS) entry which is preliminary data.</text>
</comment>
<sequence>MSAMEILVQAHFWQALGGQLLLSALTFVFAVLLGLPVGLLAYRYHALTPPLIGLVNLLQTLPAFAVFGLFVVVGRLGTVTTLLLALLYTVLPVIFGTEKGFRRIGRPPIDAARGMGMDRWQTFCRILLPLASPQVMVGLRKAAVTAVGMVTLATLRGGGLGVLILDGIQQGSGLLVVAGAAPAILMALLADAGMALLHRRLVPAPLRRKERRALYISK</sequence>
<keyword evidence="9" id="KW-1185">Reference proteome</keyword>
<dbReference type="PANTHER" id="PTHR30177">
    <property type="entry name" value="GLYCINE BETAINE/L-PROLINE TRANSPORT SYSTEM PERMEASE PROTEIN PROW"/>
    <property type="match status" value="1"/>
</dbReference>
<feature type="transmembrane region" description="Helical" evidence="6">
    <location>
        <begin position="20"/>
        <end position="42"/>
    </location>
</feature>
<gene>
    <name evidence="8" type="ORF">H8S23_09315</name>
</gene>
<keyword evidence="2 6" id="KW-0813">Transport</keyword>
<feature type="transmembrane region" description="Helical" evidence="6">
    <location>
        <begin position="171"/>
        <end position="190"/>
    </location>
</feature>
<dbReference type="InterPro" id="IPR000515">
    <property type="entry name" value="MetI-like"/>
</dbReference>
<dbReference type="Pfam" id="PF00528">
    <property type="entry name" value="BPD_transp_1"/>
    <property type="match status" value="1"/>
</dbReference>
<organism evidence="8 9">
    <name type="scientific">Anaerofilum hominis</name>
    <dbReference type="NCBI Taxonomy" id="2763016"/>
    <lineage>
        <taxon>Bacteria</taxon>
        <taxon>Bacillati</taxon>
        <taxon>Bacillota</taxon>
        <taxon>Clostridia</taxon>
        <taxon>Eubacteriales</taxon>
        <taxon>Oscillospiraceae</taxon>
        <taxon>Anaerofilum</taxon>
    </lineage>
</organism>
<dbReference type="PROSITE" id="PS50928">
    <property type="entry name" value="ABC_TM1"/>
    <property type="match status" value="1"/>
</dbReference>
<evidence type="ECO:0000259" key="7">
    <source>
        <dbReference type="PROSITE" id="PS50928"/>
    </source>
</evidence>
<evidence type="ECO:0000256" key="3">
    <source>
        <dbReference type="ARBA" id="ARBA00022692"/>
    </source>
</evidence>
<dbReference type="AlphaFoldDB" id="A0A923L160"/>